<gene>
    <name evidence="3" type="ORF">THAOC_10400</name>
</gene>
<evidence type="ECO:0008006" key="5">
    <source>
        <dbReference type="Google" id="ProtNLM"/>
    </source>
</evidence>
<dbReference type="OrthoDB" id="48306at2759"/>
<dbReference type="PANTHER" id="PTHR21530">
    <property type="entry name" value="PHEROMONE SHUTDOWN PROTEIN"/>
    <property type="match status" value="1"/>
</dbReference>
<dbReference type="CDD" id="cd14726">
    <property type="entry name" value="TraB_PrgY-like"/>
    <property type="match status" value="1"/>
</dbReference>
<comment type="caution">
    <text evidence="3">The sequence shown here is derived from an EMBL/GenBank/DDBJ whole genome shotgun (WGS) entry which is preliminary data.</text>
</comment>
<dbReference type="EMBL" id="AGNL01011381">
    <property type="protein sequence ID" value="EJK68419.1"/>
    <property type="molecule type" value="Genomic_DNA"/>
</dbReference>
<keyword evidence="4" id="KW-1185">Reference proteome</keyword>
<protein>
    <recommendedName>
        <fullName evidence="5">Haem-binding uptake Tiki superfamily ChaN domain-containing protein</fullName>
    </recommendedName>
</protein>
<evidence type="ECO:0000256" key="2">
    <source>
        <dbReference type="SAM" id="SignalP"/>
    </source>
</evidence>
<dbReference type="eggNOG" id="KOG2860">
    <property type="taxonomic scope" value="Eukaryota"/>
</dbReference>
<sequence length="427" mass="45680">MRRSALLSIFLLAFLGDGDAFTTFAKRESCPRLNAHYGSSPSNEGAEDSVGLLGLAPPPERFAQAHSRRDLLKNFVAASILPTLRPESASAAAAVEAAAKSAIVSQTLCDPAVSTWAKGTRLVHLLGTAHISSSSAELAGRMVQEVKPDVVFVELDKKRVGRAGLSNIENNAQNGASTSITERSGSSGASSSFFSTPNTEPPSADAKMSSPFDVQSRIESAGAQQVGNAMKGMYGKLESEGFKAGDEFARSVREGLLLGSTIVLGDRDVEVTLKRLTRAVTKTDIRKLISSDSEIEKSMESLLPSDMKDSLQKRQSSNSGIDSMNVSEDVYISKREFTDFVETMKAKENVKVIMGALKKSAPEIYTAMVAERDEYMANGLDQLDATLAGKKIDSTCAVVGMAHVDGIETILAGRGWKQLTYPCPVLR</sequence>
<feature type="compositionally biased region" description="Low complexity" evidence="1">
    <location>
        <begin position="184"/>
        <end position="195"/>
    </location>
</feature>
<reference evidence="3 4" key="1">
    <citation type="journal article" date="2012" name="Genome Biol.">
        <title>Genome and low-iron response of an oceanic diatom adapted to chronic iron limitation.</title>
        <authorList>
            <person name="Lommer M."/>
            <person name="Specht M."/>
            <person name="Roy A.S."/>
            <person name="Kraemer L."/>
            <person name="Andreson R."/>
            <person name="Gutowska M.A."/>
            <person name="Wolf J."/>
            <person name="Bergner S.V."/>
            <person name="Schilhabel M.B."/>
            <person name="Klostermeier U.C."/>
            <person name="Beiko R.G."/>
            <person name="Rosenstiel P."/>
            <person name="Hippler M."/>
            <person name="Laroche J."/>
        </authorList>
    </citation>
    <scope>NUCLEOTIDE SEQUENCE [LARGE SCALE GENOMIC DNA]</scope>
    <source>
        <strain evidence="3 4">CCMP1005</strain>
    </source>
</reference>
<accession>K0STV5</accession>
<feature type="region of interest" description="Disordered" evidence="1">
    <location>
        <begin position="169"/>
        <end position="215"/>
    </location>
</feature>
<proteinExistence type="predicted"/>
<dbReference type="InterPro" id="IPR002816">
    <property type="entry name" value="TraB/PrgY/GumN_fam"/>
</dbReference>
<dbReference type="InterPro" id="IPR046345">
    <property type="entry name" value="TraB_PrgY-like"/>
</dbReference>
<evidence type="ECO:0000313" key="4">
    <source>
        <dbReference type="Proteomes" id="UP000266841"/>
    </source>
</evidence>
<feature type="compositionally biased region" description="Polar residues" evidence="1">
    <location>
        <begin position="313"/>
        <end position="322"/>
    </location>
</feature>
<feature type="signal peptide" evidence="2">
    <location>
        <begin position="1"/>
        <end position="20"/>
    </location>
</feature>
<feature type="compositionally biased region" description="Polar residues" evidence="1">
    <location>
        <begin position="169"/>
        <end position="183"/>
    </location>
</feature>
<feature type="region of interest" description="Disordered" evidence="1">
    <location>
        <begin position="303"/>
        <end position="322"/>
    </location>
</feature>
<name>K0STV5_THAOC</name>
<dbReference type="OMA" id="RDEYMAN"/>
<evidence type="ECO:0000313" key="3">
    <source>
        <dbReference type="EMBL" id="EJK68419.1"/>
    </source>
</evidence>
<dbReference type="Proteomes" id="UP000266841">
    <property type="component" value="Unassembled WGS sequence"/>
</dbReference>
<dbReference type="PANTHER" id="PTHR21530:SF7">
    <property type="entry name" value="TRAB DOMAIN-CONTAINING PROTEIN"/>
    <property type="match status" value="1"/>
</dbReference>
<evidence type="ECO:0000256" key="1">
    <source>
        <dbReference type="SAM" id="MobiDB-lite"/>
    </source>
</evidence>
<dbReference type="AlphaFoldDB" id="K0STV5"/>
<dbReference type="Pfam" id="PF01963">
    <property type="entry name" value="TraB_PrgY_gumN"/>
    <property type="match status" value="1"/>
</dbReference>
<organism evidence="3 4">
    <name type="scientific">Thalassiosira oceanica</name>
    <name type="common">Marine diatom</name>
    <dbReference type="NCBI Taxonomy" id="159749"/>
    <lineage>
        <taxon>Eukaryota</taxon>
        <taxon>Sar</taxon>
        <taxon>Stramenopiles</taxon>
        <taxon>Ochrophyta</taxon>
        <taxon>Bacillariophyta</taxon>
        <taxon>Coscinodiscophyceae</taxon>
        <taxon>Thalassiosirophycidae</taxon>
        <taxon>Thalassiosirales</taxon>
        <taxon>Thalassiosiraceae</taxon>
        <taxon>Thalassiosira</taxon>
    </lineage>
</organism>
<keyword evidence="2" id="KW-0732">Signal</keyword>
<feature type="chain" id="PRO_5003838038" description="Haem-binding uptake Tiki superfamily ChaN domain-containing protein" evidence="2">
    <location>
        <begin position="21"/>
        <end position="427"/>
    </location>
</feature>